<keyword evidence="1" id="KW-1133">Transmembrane helix</keyword>
<accession>A0A939J338</accession>
<keyword evidence="1" id="KW-0812">Transmembrane</keyword>
<proteinExistence type="predicted"/>
<gene>
    <name evidence="3" type="ORF">JF539_07435</name>
</gene>
<sequence length="216" mass="22627">MKQVTVFALTLLFLGSVGEPALAHKVIASVFASGGSIEGEIGFSNGDMAAGTLVEVFDDEGNKLGEVTTDSDGFFTFNPTKRVVHVFKANLGSGHVAEVRMELEDLPDIAGSAPSENASNDLGAAQATEIGSSATIAAGNPDSGPGGQISAAALKENRELIREMIHREITPLRREIAAYKEKNDFQTILGGIGYIAGLFGVVFYLAARRKLAQGQG</sequence>
<dbReference type="EMBL" id="JAEKJZ010000001">
    <property type="protein sequence ID" value="MBN9670167.1"/>
    <property type="molecule type" value="Genomic_DNA"/>
</dbReference>
<dbReference type="RefSeq" id="WP_207139677.1">
    <property type="nucleotide sequence ID" value="NZ_JAEKJZ010000001.1"/>
</dbReference>
<name>A0A939J338_9HYPH</name>
<protein>
    <submittedName>
        <fullName evidence="3">Cobalt ABC transporter permease</fullName>
    </submittedName>
</protein>
<evidence type="ECO:0000313" key="3">
    <source>
        <dbReference type="EMBL" id="MBN9670167.1"/>
    </source>
</evidence>
<keyword evidence="2" id="KW-0732">Signal</keyword>
<evidence type="ECO:0000256" key="1">
    <source>
        <dbReference type="SAM" id="Phobius"/>
    </source>
</evidence>
<feature type="transmembrane region" description="Helical" evidence="1">
    <location>
        <begin position="188"/>
        <end position="207"/>
    </location>
</feature>
<comment type="caution">
    <text evidence="3">The sequence shown here is derived from an EMBL/GenBank/DDBJ whole genome shotgun (WGS) entry which is preliminary data.</text>
</comment>
<feature type="chain" id="PRO_5038126519" evidence="2">
    <location>
        <begin position="24"/>
        <end position="216"/>
    </location>
</feature>
<dbReference type="AlphaFoldDB" id="A0A939J338"/>
<evidence type="ECO:0000313" key="4">
    <source>
        <dbReference type="Proteomes" id="UP000664096"/>
    </source>
</evidence>
<evidence type="ECO:0000256" key="2">
    <source>
        <dbReference type="SAM" id="SignalP"/>
    </source>
</evidence>
<keyword evidence="1" id="KW-0472">Membrane</keyword>
<reference evidence="3" key="1">
    <citation type="submission" date="2020-12" db="EMBL/GenBank/DDBJ databases">
        <title>Oil enriched cultivation method for isolating marine PHA-producing bacteria.</title>
        <authorList>
            <person name="Zheng W."/>
            <person name="Yu S."/>
            <person name="Huang Y."/>
        </authorList>
    </citation>
    <scope>NUCLEOTIDE SEQUENCE</scope>
    <source>
        <strain evidence="3">SY-2-12</strain>
    </source>
</reference>
<dbReference type="Proteomes" id="UP000664096">
    <property type="component" value="Unassembled WGS sequence"/>
</dbReference>
<feature type="signal peptide" evidence="2">
    <location>
        <begin position="1"/>
        <end position="23"/>
    </location>
</feature>
<organism evidence="3 4">
    <name type="scientific">Roseibium aggregatum</name>
    <dbReference type="NCBI Taxonomy" id="187304"/>
    <lineage>
        <taxon>Bacteria</taxon>
        <taxon>Pseudomonadati</taxon>
        <taxon>Pseudomonadota</taxon>
        <taxon>Alphaproteobacteria</taxon>
        <taxon>Hyphomicrobiales</taxon>
        <taxon>Stappiaceae</taxon>
        <taxon>Roseibium</taxon>
    </lineage>
</organism>